<evidence type="ECO:0000256" key="4">
    <source>
        <dbReference type="ARBA" id="ARBA00023163"/>
    </source>
</evidence>
<dbReference type="Gene3D" id="1.10.10.10">
    <property type="entry name" value="Winged helix-like DNA-binding domain superfamily/Winged helix DNA-binding domain"/>
    <property type="match status" value="1"/>
</dbReference>
<keyword evidence="4" id="KW-0804">Transcription</keyword>
<dbReference type="Gene3D" id="6.10.140.850">
    <property type="match status" value="1"/>
</dbReference>
<dbReference type="PIRSF" id="PIRSF019455">
    <property type="entry name" value="CopR_AtkY"/>
    <property type="match status" value="1"/>
</dbReference>
<evidence type="ECO:0000256" key="1">
    <source>
        <dbReference type="ARBA" id="ARBA00011046"/>
    </source>
</evidence>
<comment type="caution">
    <text evidence="5">The sequence shown here is derived from an EMBL/GenBank/DDBJ whole genome shotgun (WGS) entry which is preliminary data.</text>
</comment>
<evidence type="ECO:0000256" key="2">
    <source>
        <dbReference type="ARBA" id="ARBA00023015"/>
    </source>
</evidence>
<gene>
    <name evidence="5" type="ORF">HEB94_008188</name>
</gene>
<keyword evidence="6" id="KW-1185">Reference proteome</keyword>
<dbReference type="SUPFAM" id="SSF46785">
    <property type="entry name" value="Winged helix' DNA-binding domain"/>
    <property type="match status" value="1"/>
</dbReference>
<proteinExistence type="inferred from homology"/>
<dbReference type="Pfam" id="PF03965">
    <property type="entry name" value="Penicillinase_R"/>
    <property type="match status" value="1"/>
</dbReference>
<dbReference type="InterPro" id="IPR005650">
    <property type="entry name" value="BlaI_family"/>
</dbReference>
<evidence type="ECO:0000313" key="6">
    <source>
        <dbReference type="Proteomes" id="UP000638648"/>
    </source>
</evidence>
<sequence>MARLGNLEREVMERVWSSTEPVTVREVHEALAQERDLAYTTVMTVLDRLAKKGVVQRVRDGRAYRYEAAAGKDQLVADLMREALDGAGNDANRAAALVRFVDQATPEETAALREALAELDVVVDPPRRRRTPRS</sequence>
<dbReference type="EMBL" id="JADBEM010000001">
    <property type="protein sequence ID" value="MBE1611340.1"/>
    <property type="molecule type" value="Genomic_DNA"/>
</dbReference>
<keyword evidence="2" id="KW-0805">Transcription regulation</keyword>
<name>A0A927RGM5_9ACTN</name>
<evidence type="ECO:0000256" key="3">
    <source>
        <dbReference type="ARBA" id="ARBA00023125"/>
    </source>
</evidence>
<dbReference type="InterPro" id="IPR036390">
    <property type="entry name" value="WH_DNA-bd_sf"/>
</dbReference>
<reference evidence="5" key="1">
    <citation type="submission" date="2020-10" db="EMBL/GenBank/DDBJ databases">
        <title>Sequencing the genomes of 1000 actinobacteria strains.</title>
        <authorList>
            <person name="Klenk H.-P."/>
        </authorList>
    </citation>
    <scope>NUCLEOTIDE SEQUENCE</scope>
    <source>
        <strain evidence="5">DSM 45354</strain>
    </source>
</reference>
<evidence type="ECO:0000313" key="5">
    <source>
        <dbReference type="EMBL" id="MBE1611340.1"/>
    </source>
</evidence>
<accession>A0A927RGM5</accession>
<keyword evidence="3" id="KW-0238">DNA-binding</keyword>
<dbReference type="AlphaFoldDB" id="A0A927RGM5"/>
<protein>
    <submittedName>
        <fullName evidence="5">Transcriptional regulator</fullName>
    </submittedName>
</protein>
<dbReference type="Proteomes" id="UP000638648">
    <property type="component" value="Unassembled WGS sequence"/>
</dbReference>
<organism evidence="5 6">
    <name type="scientific">Actinopolymorpha pittospori</name>
    <dbReference type="NCBI Taxonomy" id="648752"/>
    <lineage>
        <taxon>Bacteria</taxon>
        <taxon>Bacillati</taxon>
        <taxon>Actinomycetota</taxon>
        <taxon>Actinomycetes</taxon>
        <taxon>Propionibacteriales</taxon>
        <taxon>Actinopolymorphaceae</taxon>
        <taxon>Actinopolymorpha</taxon>
    </lineage>
</organism>
<dbReference type="GO" id="GO:0045892">
    <property type="term" value="P:negative regulation of DNA-templated transcription"/>
    <property type="evidence" value="ECO:0007669"/>
    <property type="project" value="InterPro"/>
</dbReference>
<dbReference type="InterPro" id="IPR036388">
    <property type="entry name" value="WH-like_DNA-bd_sf"/>
</dbReference>
<dbReference type="GO" id="GO:0003677">
    <property type="term" value="F:DNA binding"/>
    <property type="evidence" value="ECO:0007669"/>
    <property type="project" value="UniProtKB-KW"/>
</dbReference>
<dbReference type="RefSeq" id="WP_202896793.1">
    <property type="nucleotide sequence ID" value="NZ_BAABJL010000042.1"/>
</dbReference>
<comment type="similarity">
    <text evidence="1">Belongs to the BlaI transcriptional regulatory family.</text>
</comment>